<dbReference type="InterPro" id="IPR027417">
    <property type="entry name" value="P-loop_NTPase"/>
</dbReference>
<dbReference type="EMBL" id="CP002049">
    <property type="protein sequence ID" value="ADI14450.1"/>
    <property type="molecule type" value="Genomic_DNA"/>
</dbReference>
<name>D7CWQ1_TRURR</name>
<dbReference type="UniPathway" id="UPA00053">
    <property type="reaction ID" value="UER00088"/>
</dbReference>
<keyword evidence="6 11" id="KW-0547">Nucleotide-binding</keyword>
<keyword evidence="13" id="KW-1185">Reference proteome</keyword>
<dbReference type="eggNOG" id="COG0703">
    <property type="taxonomic scope" value="Bacteria"/>
</dbReference>
<feature type="binding site" evidence="11">
    <location>
        <position position="47"/>
    </location>
    <ligand>
        <name>substrate</name>
    </ligand>
</feature>
<dbReference type="GO" id="GO:0000287">
    <property type="term" value="F:magnesium ion binding"/>
    <property type="evidence" value="ECO:0007669"/>
    <property type="project" value="UniProtKB-UniRule"/>
</dbReference>
<evidence type="ECO:0000256" key="2">
    <source>
        <dbReference type="ARBA" id="ARBA00006997"/>
    </source>
</evidence>
<proteinExistence type="inferred from homology"/>
<dbReference type="GO" id="GO:0004765">
    <property type="term" value="F:shikimate kinase activity"/>
    <property type="evidence" value="ECO:0007669"/>
    <property type="project" value="UniProtKB-UniRule"/>
</dbReference>
<dbReference type="KEGG" id="tra:Trad_1328"/>
<dbReference type="GO" id="GO:0009423">
    <property type="term" value="P:chorismate biosynthetic process"/>
    <property type="evidence" value="ECO:0007669"/>
    <property type="project" value="UniProtKB-UniRule"/>
</dbReference>
<evidence type="ECO:0000256" key="10">
    <source>
        <dbReference type="ARBA" id="ARBA00048567"/>
    </source>
</evidence>
<feature type="binding site" evidence="11">
    <location>
        <begin position="25"/>
        <end position="30"/>
    </location>
    <ligand>
        <name>ATP</name>
        <dbReference type="ChEBI" id="CHEBI:30616"/>
    </ligand>
</feature>
<feature type="binding site" evidence="11">
    <location>
        <position position="29"/>
    </location>
    <ligand>
        <name>Mg(2+)</name>
        <dbReference type="ChEBI" id="CHEBI:18420"/>
    </ligand>
</feature>
<keyword evidence="11" id="KW-0963">Cytoplasm</keyword>
<keyword evidence="4 11" id="KW-0028">Amino-acid biosynthesis</keyword>
<feature type="binding site" evidence="11">
    <location>
        <position position="166"/>
    </location>
    <ligand>
        <name>ATP</name>
        <dbReference type="ChEBI" id="CHEBI:30616"/>
    </ligand>
</feature>
<comment type="catalytic activity">
    <reaction evidence="10 11">
        <text>shikimate + ATP = 3-phosphoshikimate + ADP + H(+)</text>
        <dbReference type="Rhea" id="RHEA:13121"/>
        <dbReference type="ChEBI" id="CHEBI:15378"/>
        <dbReference type="ChEBI" id="CHEBI:30616"/>
        <dbReference type="ChEBI" id="CHEBI:36208"/>
        <dbReference type="ChEBI" id="CHEBI:145989"/>
        <dbReference type="ChEBI" id="CHEBI:456216"/>
        <dbReference type="EC" id="2.7.1.71"/>
    </reaction>
</comment>
<reference evidence="12 13" key="2">
    <citation type="journal article" date="2011" name="Stand. Genomic Sci.">
        <title>Complete genome sequence of Truepera radiovictrix type strain (RQ-24).</title>
        <authorList>
            <person name="Ivanova N."/>
            <person name="Rohde C."/>
            <person name="Munk C."/>
            <person name="Nolan M."/>
            <person name="Lucas S."/>
            <person name="Del Rio T.G."/>
            <person name="Tice H."/>
            <person name="Deshpande S."/>
            <person name="Cheng J.F."/>
            <person name="Tapia R."/>
            <person name="Han C."/>
            <person name="Goodwin L."/>
            <person name="Pitluck S."/>
            <person name="Liolios K."/>
            <person name="Mavromatis K."/>
            <person name="Mikhailova N."/>
            <person name="Pati A."/>
            <person name="Chen A."/>
            <person name="Palaniappan K."/>
            <person name="Land M."/>
            <person name="Hauser L."/>
            <person name="Chang Y.J."/>
            <person name="Jeffries C.D."/>
            <person name="Brambilla E."/>
            <person name="Rohde M."/>
            <person name="Goker M."/>
            <person name="Tindall B.J."/>
            <person name="Woyke T."/>
            <person name="Bristow J."/>
            <person name="Eisen J.A."/>
            <person name="Markowitz V."/>
            <person name="Hugenholtz P."/>
            <person name="Kyrpides N.C."/>
            <person name="Klenk H.P."/>
            <person name="Lapidus A."/>
        </authorList>
    </citation>
    <scope>NUCLEOTIDE SEQUENCE [LARGE SCALE GENOMIC DNA]</scope>
    <source>
        <strain evidence="13">DSM 17093 / CIP 108686 / LMG 22925 / RQ-24</strain>
    </source>
</reference>
<dbReference type="GO" id="GO:0005524">
    <property type="term" value="F:ATP binding"/>
    <property type="evidence" value="ECO:0007669"/>
    <property type="project" value="UniProtKB-UniRule"/>
</dbReference>
<dbReference type="Pfam" id="PF01202">
    <property type="entry name" value="SKI"/>
    <property type="match status" value="1"/>
</dbReference>
<dbReference type="SUPFAM" id="SSF52540">
    <property type="entry name" value="P-loop containing nucleoside triphosphate hydrolases"/>
    <property type="match status" value="1"/>
</dbReference>
<keyword evidence="11" id="KW-0460">Magnesium</keyword>
<sequence length="192" mass="22124">MASSAPRRLRLERPVTWLALAGFMGTGKSRIGWELSRRLGLNFIDTDRVVERVSCMRIPELFELYGEAVFRDYESEVVRRCLRLDEAVISTGGGTVMREANRRMLLSRGPVIVLTASPETIYRRTRRHKRPLLEIGDPEGRIRELLNARQSAYDAAASFHVSTDGRHSSDVVEEIVEKLWAWREAREAERRR</sequence>
<evidence type="ECO:0000313" key="12">
    <source>
        <dbReference type="EMBL" id="ADI14450.1"/>
    </source>
</evidence>
<evidence type="ECO:0000313" key="13">
    <source>
        <dbReference type="Proteomes" id="UP000000379"/>
    </source>
</evidence>
<dbReference type="PRINTS" id="PR01100">
    <property type="entry name" value="SHIKIMTKNASE"/>
</dbReference>
<keyword evidence="11" id="KW-0479">Metal-binding</keyword>
<dbReference type="Proteomes" id="UP000000379">
    <property type="component" value="Chromosome"/>
</dbReference>
<feature type="binding site" evidence="11">
    <location>
        <position position="71"/>
    </location>
    <ligand>
        <name>substrate</name>
    </ligand>
</feature>
<dbReference type="STRING" id="649638.Trad_1328"/>
<dbReference type="InterPro" id="IPR000623">
    <property type="entry name" value="Shikimate_kinase/TSH1"/>
</dbReference>
<accession>D7CWQ1</accession>
<dbReference type="HOGENOM" id="CLU_057607_4_0_0"/>
<evidence type="ECO:0000256" key="7">
    <source>
        <dbReference type="ARBA" id="ARBA00022777"/>
    </source>
</evidence>
<dbReference type="InterPro" id="IPR023000">
    <property type="entry name" value="Shikimate_kinase_CS"/>
</dbReference>
<dbReference type="InterPro" id="IPR031322">
    <property type="entry name" value="Shikimate/glucono_kinase"/>
</dbReference>
<evidence type="ECO:0000256" key="5">
    <source>
        <dbReference type="ARBA" id="ARBA00022679"/>
    </source>
</evidence>
<keyword evidence="5 11" id="KW-0808">Transferase</keyword>
<comment type="pathway">
    <text evidence="1 11">Metabolic intermediate biosynthesis; chorismate biosynthesis; chorismate from D-erythrose 4-phosphate and phosphoenolpyruvate: step 5/7.</text>
</comment>
<dbReference type="OrthoDB" id="9800332at2"/>
<evidence type="ECO:0000256" key="3">
    <source>
        <dbReference type="ARBA" id="ARBA00012154"/>
    </source>
</evidence>
<dbReference type="PANTHER" id="PTHR21087">
    <property type="entry name" value="SHIKIMATE KINASE"/>
    <property type="match status" value="1"/>
</dbReference>
<dbReference type="CDD" id="cd00464">
    <property type="entry name" value="SK"/>
    <property type="match status" value="1"/>
</dbReference>
<evidence type="ECO:0000256" key="9">
    <source>
        <dbReference type="ARBA" id="ARBA00023141"/>
    </source>
</evidence>
<feature type="binding site" evidence="11">
    <location>
        <position position="149"/>
    </location>
    <ligand>
        <name>substrate</name>
    </ligand>
</feature>
<comment type="subunit">
    <text evidence="11">Monomer.</text>
</comment>
<evidence type="ECO:0000256" key="1">
    <source>
        <dbReference type="ARBA" id="ARBA00004842"/>
    </source>
</evidence>
<gene>
    <name evidence="11" type="primary">aroK</name>
    <name evidence="12" type="ordered locus">Trad_1328</name>
</gene>
<comment type="similarity">
    <text evidence="2 11">Belongs to the shikimate kinase family.</text>
</comment>
<evidence type="ECO:0000256" key="6">
    <source>
        <dbReference type="ARBA" id="ARBA00022741"/>
    </source>
</evidence>
<dbReference type="RefSeq" id="WP_013177820.1">
    <property type="nucleotide sequence ID" value="NC_014221.1"/>
</dbReference>
<dbReference type="EC" id="2.7.1.71" evidence="3 11"/>
<organism evidence="12 13">
    <name type="scientific">Truepera radiovictrix (strain DSM 17093 / CIP 108686 / LMG 22925 / RQ-24)</name>
    <dbReference type="NCBI Taxonomy" id="649638"/>
    <lineage>
        <taxon>Bacteria</taxon>
        <taxon>Thermotogati</taxon>
        <taxon>Deinococcota</taxon>
        <taxon>Deinococci</taxon>
        <taxon>Trueperales</taxon>
        <taxon>Trueperaceae</taxon>
        <taxon>Truepera</taxon>
    </lineage>
</organism>
<evidence type="ECO:0000256" key="4">
    <source>
        <dbReference type="ARBA" id="ARBA00022605"/>
    </source>
</evidence>
<feature type="binding site" evidence="11">
    <location>
        <position position="130"/>
    </location>
    <ligand>
        <name>ATP</name>
        <dbReference type="ChEBI" id="CHEBI:30616"/>
    </ligand>
</feature>
<dbReference type="AlphaFoldDB" id="D7CWQ1"/>
<protein>
    <recommendedName>
        <fullName evidence="3 11">Shikimate kinase</fullName>
        <shortName evidence="11">SK</shortName>
        <ecNumber evidence="3 11">2.7.1.71</ecNumber>
    </recommendedName>
</protein>
<dbReference type="GO" id="GO:0005829">
    <property type="term" value="C:cytosol"/>
    <property type="evidence" value="ECO:0007669"/>
    <property type="project" value="TreeGrafter"/>
</dbReference>
<dbReference type="Gene3D" id="3.40.50.300">
    <property type="entry name" value="P-loop containing nucleotide triphosphate hydrolases"/>
    <property type="match status" value="1"/>
</dbReference>
<dbReference type="PROSITE" id="PS01128">
    <property type="entry name" value="SHIKIMATE_KINASE"/>
    <property type="match status" value="1"/>
</dbReference>
<dbReference type="HAMAP" id="MF_00109">
    <property type="entry name" value="Shikimate_kinase"/>
    <property type="match status" value="1"/>
</dbReference>
<dbReference type="GO" id="GO:0009073">
    <property type="term" value="P:aromatic amino acid family biosynthetic process"/>
    <property type="evidence" value="ECO:0007669"/>
    <property type="project" value="UniProtKB-KW"/>
</dbReference>
<reference evidence="13" key="1">
    <citation type="submission" date="2010-05" db="EMBL/GenBank/DDBJ databases">
        <title>The complete genome of Truepera radiovictris DSM 17093.</title>
        <authorList>
            <consortium name="US DOE Joint Genome Institute (JGI-PGF)"/>
            <person name="Lucas S."/>
            <person name="Copeland A."/>
            <person name="Lapidus A."/>
            <person name="Glavina del Rio T."/>
            <person name="Dalin E."/>
            <person name="Tice H."/>
            <person name="Bruce D."/>
            <person name="Goodwin L."/>
            <person name="Pitluck S."/>
            <person name="Kyrpides N."/>
            <person name="Mavromatis K."/>
            <person name="Ovchinnikova G."/>
            <person name="Munk A.C."/>
            <person name="Detter J.C."/>
            <person name="Han C."/>
            <person name="Tapia R."/>
            <person name="Land M."/>
            <person name="Hauser L."/>
            <person name="Markowitz V."/>
            <person name="Cheng J.-F."/>
            <person name="Hugenholtz P."/>
            <person name="Woyke T."/>
            <person name="Wu D."/>
            <person name="Tindall B."/>
            <person name="Pomrenke H.G."/>
            <person name="Brambilla E."/>
            <person name="Klenk H.-P."/>
            <person name="Eisen J.A."/>
        </authorList>
    </citation>
    <scope>NUCLEOTIDE SEQUENCE [LARGE SCALE GENOMIC DNA]</scope>
    <source>
        <strain evidence="13">DSM 17093 / CIP 108686 / LMG 22925 / RQ-24</strain>
    </source>
</reference>
<keyword evidence="7 11" id="KW-0418">Kinase</keyword>
<keyword evidence="9 11" id="KW-0057">Aromatic amino acid biosynthesis</keyword>
<comment type="subcellular location">
    <subcellularLocation>
        <location evidence="11">Cytoplasm</location>
    </subcellularLocation>
</comment>
<dbReference type="NCBIfam" id="NF010554">
    <property type="entry name" value="PRK13948.1"/>
    <property type="match status" value="1"/>
</dbReference>
<feature type="binding site" evidence="11">
    <location>
        <position position="93"/>
    </location>
    <ligand>
        <name>substrate</name>
    </ligand>
</feature>
<comment type="function">
    <text evidence="11">Catalyzes the specific phosphorylation of the 3-hydroxyl group of shikimic acid using ATP as a cosubstrate.</text>
</comment>
<dbReference type="PANTHER" id="PTHR21087:SF16">
    <property type="entry name" value="SHIKIMATE KINASE 1, CHLOROPLASTIC"/>
    <property type="match status" value="1"/>
</dbReference>
<evidence type="ECO:0000256" key="8">
    <source>
        <dbReference type="ARBA" id="ARBA00022840"/>
    </source>
</evidence>
<keyword evidence="8 11" id="KW-0067">ATP-binding</keyword>
<comment type="cofactor">
    <cofactor evidence="11">
        <name>Mg(2+)</name>
        <dbReference type="ChEBI" id="CHEBI:18420"/>
    </cofactor>
    <text evidence="11">Binds 1 Mg(2+) ion per subunit.</text>
</comment>
<evidence type="ECO:0000256" key="11">
    <source>
        <dbReference type="HAMAP-Rule" id="MF_00109"/>
    </source>
</evidence>
<dbReference type="GO" id="GO:0008652">
    <property type="term" value="P:amino acid biosynthetic process"/>
    <property type="evidence" value="ECO:0007669"/>
    <property type="project" value="UniProtKB-KW"/>
</dbReference>